<reference evidence="1 2" key="1">
    <citation type="submission" date="2022-06" db="EMBL/GenBank/DDBJ databases">
        <title>Thiomicrohabdus sp. nov, an obligately chemolithoautotrophic, sulfur-oxidizing bacterium isolated from beach of Guanyin Mountain. Amoy.</title>
        <authorList>
            <person name="Zhu H."/>
        </authorList>
    </citation>
    <scope>NUCLEOTIDE SEQUENCE [LARGE SCALE GENOMIC DNA]</scope>
    <source>
        <strain evidence="1 2">XGS-01</strain>
    </source>
</reference>
<evidence type="ECO:0000313" key="1">
    <source>
        <dbReference type="EMBL" id="WEJ62647.1"/>
    </source>
</evidence>
<evidence type="ECO:0000313" key="2">
    <source>
        <dbReference type="Proteomes" id="UP001222275"/>
    </source>
</evidence>
<sequence>MSDTPHYEFRSGLKRIELETGLPDVIPSAEKIIIQLGGRDGMPFDLGSLCYELREKNFESWSKTGKKVVINSIDASRILFFQTFMEYVFNLKDSPRTKFGYFGALQRFVEFCESSKNISILFKIDRSLEKAQYFLKSIQSYYSKNKNISQVWNFFCYLFEIEGSEANLQLQYWYGHEKQSTPVQPLFDDEVQKVIQFYQALFVVGEDLLIKNSNFPYQWQVPEFLKEKDNQYTLLSNINSTFHKRSDAGKKIISSFSFDTGYWLSSNEIAHKHPELNRRKLNELLKRIERDKELLAEANNDVVHPARIYFAELALHAYRNIFMLLLASNRSGIDGYEDYKDIPWGDFTKETFAKSYWKLYYQKGRANHKKVEFKLLKTDYPLFVRFLNLRKALVAAYGHAEEDCKLLFFSYSKGCFKPFSKTEKFLNVFPEVPKLTAQIARATKSDILLHSTNDIRLVAEILQNTPQTVLRNYAKGTVRGHVQEVGNFLTNISVVVRQTAREPNEIESEVGECDSLNPYAIESTPNHIKPDCSSKEGCLFCDKYRVHADERDVRKLLSYLYFIQDAELLLSQTDQFEAFFKPVVARITEILSYIKEISKEHEEMVIQLEEDVLEDGELSEFFERELELKERVKELWLS</sequence>
<protein>
    <recommendedName>
        <fullName evidence="3">Integrase</fullName>
    </recommendedName>
</protein>
<evidence type="ECO:0008006" key="3">
    <source>
        <dbReference type="Google" id="ProtNLM"/>
    </source>
</evidence>
<dbReference type="RefSeq" id="WP_275594904.1">
    <property type="nucleotide sequence ID" value="NZ_CP102381.1"/>
</dbReference>
<proteinExistence type="predicted"/>
<name>A0ABY8CD04_9GAMM</name>
<accession>A0ABY8CD04</accession>
<organism evidence="1 2">
    <name type="scientific">Thiomicrorhabdus lithotrophica</name>
    <dbReference type="NCBI Taxonomy" id="2949997"/>
    <lineage>
        <taxon>Bacteria</taxon>
        <taxon>Pseudomonadati</taxon>
        <taxon>Pseudomonadota</taxon>
        <taxon>Gammaproteobacteria</taxon>
        <taxon>Thiotrichales</taxon>
        <taxon>Piscirickettsiaceae</taxon>
        <taxon>Thiomicrorhabdus</taxon>
    </lineage>
</organism>
<keyword evidence="2" id="KW-1185">Reference proteome</keyword>
<dbReference type="Proteomes" id="UP001222275">
    <property type="component" value="Chromosome"/>
</dbReference>
<dbReference type="EMBL" id="CP102381">
    <property type="protein sequence ID" value="WEJ62647.1"/>
    <property type="molecule type" value="Genomic_DNA"/>
</dbReference>
<gene>
    <name evidence="1" type="ORF">NR989_11660</name>
</gene>